<comment type="caution">
    <text evidence="2">The sequence shown here is derived from an EMBL/GenBank/DDBJ whole genome shotgun (WGS) entry which is preliminary data.</text>
</comment>
<evidence type="ECO:0000313" key="3">
    <source>
        <dbReference type="Proteomes" id="UP001632037"/>
    </source>
</evidence>
<gene>
    <name evidence="2" type="ORF">V7S43_000060</name>
</gene>
<feature type="compositionally biased region" description="Polar residues" evidence="1">
    <location>
        <begin position="11"/>
        <end position="24"/>
    </location>
</feature>
<protein>
    <submittedName>
        <fullName evidence="2">Uncharacterized protein</fullName>
    </submittedName>
</protein>
<keyword evidence="3" id="KW-1185">Reference proteome</keyword>
<sequence length="107" mass="11636">MSIEKRAAEAPSTTEMLTSVGPLQQETPVVESTSKLTLHDGGHAAKGVLRRRLSSSKSAVSSTDMQWYLLTIIGVKGLAGRLKQSPYCICRFETSGREFLHQVQTSA</sequence>
<feature type="region of interest" description="Disordered" evidence="1">
    <location>
        <begin position="1"/>
        <end position="24"/>
    </location>
</feature>
<dbReference type="AlphaFoldDB" id="A0ABD3G688"/>
<evidence type="ECO:0000256" key="1">
    <source>
        <dbReference type="SAM" id="MobiDB-lite"/>
    </source>
</evidence>
<dbReference type="Proteomes" id="UP001632037">
    <property type="component" value="Unassembled WGS sequence"/>
</dbReference>
<accession>A0ABD3G688</accession>
<organism evidence="2 3">
    <name type="scientific">Phytophthora oleae</name>
    <dbReference type="NCBI Taxonomy" id="2107226"/>
    <lineage>
        <taxon>Eukaryota</taxon>
        <taxon>Sar</taxon>
        <taxon>Stramenopiles</taxon>
        <taxon>Oomycota</taxon>
        <taxon>Peronosporomycetes</taxon>
        <taxon>Peronosporales</taxon>
        <taxon>Peronosporaceae</taxon>
        <taxon>Phytophthora</taxon>
    </lineage>
</organism>
<reference evidence="2 3" key="1">
    <citation type="submission" date="2024-09" db="EMBL/GenBank/DDBJ databases">
        <title>Genome sequencing and assembly of Phytophthora oleae, isolate VK10A, causative agent of rot of olive drupes.</title>
        <authorList>
            <person name="Conti Taguali S."/>
            <person name="Riolo M."/>
            <person name="La Spada F."/>
            <person name="Cacciola S.O."/>
            <person name="Dionisio G."/>
        </authorList>
    </citation>
    <scope>NUCLEOTIDE SEQUENCE [LARGE SCALE GENOMIC DNA]</scope>
    <source>
        <strain evidence="2 3">VK10A</strain>
    </source>
</reference>
<proteinExistence type="predicted"/>
<name>A0ABD3G688_9STRA</name>
<evidence type="ECO:0000313" key="2">
    <source>
        <dbReference type="EMBL" id="KAL3674112.1"/>
    </source>
</evidence>
<dbReference type="EMBL" id="JBIMZQ010000001">
    <property type="protein sequence ID" value="KAL3674112.1"/>
    <property type="molecule type" value="Genomic_DNA"/>
</dbReference>